<evidence type="ECO:0000313" key="1">
    <source>
        <dbReference type="EMBL" id="MPC48509.1"/>
    </source>
</evidence>
<name>A0A5B7FT95_PORTR</name>
<accession>A0A5B7FT95</accession>
<dbReference type="Proteomes" id="UP000324222">
    <property type="component" value="Unassembled WGS sequence"/>
</dbReference>
<dbReference type="EMBL" id="VSRR010008322">
    <property type="protein sequence ID" value="MPC48509.1"/>
    <property type="molecule type" value="Genomic_DNA"/>
</dbReference>
<gene>
    <name evidence="1" type="ORF">E2C01_042283</name>
</gene>
<proteinExistence type="predicted"/>
<sequence>MIIILETIAPSEEVQPTLGPWIGFEPVRLETPRTPKHAWFHCTTVPRRPIAAYLLNISTAVATVRLLFHHNCGSWEGRGGGVDHQHHRGVAFPWGVEEPLLGCTGSSKPRVGAACGRRHGSSAEAGQGRPATTVAAVVTLES</sequence>
<comment type="caution">
    <text evidence="1">The sequence shown here is derived from an EMBL/GenBank/DDBJ whole genome shotgun (WGS) entry which is preliminary data.</text>
</comment>
<dbReference type="AlphaFoldDB" id="A0A5B7FT95"/>
<reference evidence="1 2" key="1">
    <citation type="submission" date="2019-05" db="EMBL/GenBank/DDBJ databases">
        <title>Another draft genome of Portunus trituberculatus and its Hox gene families provides insights of decapod evolution.</title>
        <authorList>
            <person name="Jeong J.-H."/>
            <person name="Song I."/>
            <person name="Kim S."/>
            <person name="Choi T."/>
            <person name="Kim D."/>
            <person name="Ryu S."/>
            <person name="Kim W."/>
        </authorList>
    </citation>
    <scope>NUCLEOTIDE SEQUENCE [LARGE SCALE GENOMIC DNA]</scope>
    <source>
        <tissue evidence="1">Muscle</tissue>
    </source>
</reference>
<organism evidence="1 2">
    <name type="scientific">Portunus trituberculatus</name>
    <name type="common">Swimming crab</name>
    <name type="synonym">Neptunus trituberculatus</name>
    <dbReference type="NCBI Taxonomy" id="210409"/>
    <lineage>
        <taxon>Eukaryota</taxon>
        <taxon>Metazoa</taxon>
        <taxon>Ecdysozoa</taxon>
        <taxon>Arthropoda</taxon>
        <taxon>Crustacea</taxon>
        <taxon>Multicrustacea</taxon>
        <taxon>Malacostraca</taxon>
        <taxon>Eumalacostraca</taxon>
        <taxon>Eucarida</taxon>
        <taxon>Decapoda</taxon>
        <taxon>Pleocyemata</taxon>
        <taxon>Brachyura</taxon>
        <taxon>Eubrachyura</taxon>
        <taxon>Portunoidea</taxon>
        <taxon>Portunidae</taxon>
        <taxon>Portuninae</taxon>
        <taxon>Portunus</taxon>
    </lineage>
</organism>
<evidence type="ECO:0000313" key="2">
    <source>
        <dbReference type="Proteomes" id="UP000324222"/>
    </source>
</evidence>
<keyword evidence="2" id="KW-1185">Reference proteome</keyword>
<protein>
    <submittedName>
        <fullName evidence="1">Uncharacterized protein</fullName>
    </submittedName>
</protein>